<sequence>MAERRIYTRNLGSIHILVLDWHTTHITLEAVLLCKKHNIILICLPEHSSQILQPLDRGIYCHVKQAWKEIFTKYYIDSKCKNLDKQNFPPLLKLLYVSGKCFTRLHVTAGFQYTDLLPRNKNNKNHKALAITQTFNPPTPSCSDTA</sequence>
<evidence type="ECO:0000259" key="1">
    <source>
        <dbReference type="Pfam" id="PF03184"/>
    </source>
</evidence>
<dbReference type="InterPro" id="IPR004875">
    <property type="entry name" value="DDE_SF_endonuclease_dom"/>
</dbReference>
<protein>
    <submittedName>
        <fullName evidence="3">Uncharacterized protein LOC136074177</fullName>
    </submittedName>
</protein>
<name>A0ABM4B192_HYDVU</name>
<dbReference type="Proteomes" id="UP001652625">
    <property type="component" value="Chromosome 01"/>
</dbReference>
<evidence type="ECO:0000313" key="2">
    <source>
        <dbReference type="Proteomes" id="UP001652625"/>
    </source>
</evidence>
<reference evidence="2" key="1">
    <citation type="submission" date="2025-05" db="UniProtKB">
        <authorList>
            <consortium name="RefSeq"/>
        </authorList>
    </citation>
    <scope>NUCLEOTIDE SEQUENCE [LARGE SCALE GENOMIC DNA]</scope>
</reference>
<dbReference type="Pfam" id="PF03184">
    <property type="entry name" value="DDE_1"/>
    <property type="match status" value="1"/>
</dbReference>
<dbReference type="GeneID" id="136074177"/>
<reference evidence="3" key="2">
    <citation type="submission" date="2025-08" db="UniProtKB">
        <authorList>
            <consortium name="RefSeq"/>
        </authorList>
    </citation>
    <scope>IDENTIFICATION</scope>
</reference>
<dbReference type="RefSeq" id="XP_065642553.1">
    <property type="nucleotide sequence ID" value="XM_065786481.1"/>
</dbReference>
<gene>
    <name evidence="3" type="primary">LOC136074177</name>
</gene>
<evidence type="ECO:0000313" key="3">
    <source>
        <dbReference type="RefSeq" id="XP_065642553.1"/>
    </source>
</evidence>
<feature type="domain" description="DDE-1" evidence="1">
    <location>
        <begin position="13"/>
        <end position="98"/>
    </location>
</feature>
<keyword evidence="2" id="KW-1185">Reference proteome</keyword>
<organism evidence="2 3">
    <name type="scientific">Hydra vulgaris</name>
    <name type="common">Hydra</name>
    <name type="synonym">Hydra attenuata</name>
    <dbReference type="NCBI Taxonomy" id="6087"/>
    <lineage>
        <taxon>Eukaryota</taxon>
        <taxon>Metazoa</taxon>
        <taxon>Cnidaria</taxon>
        <taxon>Hydrozoa</taxon>
        <taxon>Hydroidolina</taxon>
        <taxon>Anthoathecata</taxon>
        <taxon>Aplanulata</taxon>
        <taxon>Hydridae</taxon>
        <taxon>Hydra</taxon>
    </lineage>
</organism>
<accession>A0ABM4B192</accession>
<proteinExistence type="predicted"/>